<dbReference type="PANTHER" id="PTHR37422:SF13">
    <property type="entry name" value="LIPOPOLYSACCHARIDE BIOSYNTHESIS PROTEIN PA4999-RELATED"/>
    <property type="match status" value="1"/>
</dbReference>
<keyword evidence="3 5" id="KW-1133">Transmembrane helix</keyword>
<dbReference type="EMBL" id="FLUN01000001">
    <property type="protein sequence ID" value="SBV96549.1"/>
    <property type="molecule type" value="Genomic_DNA"/>
</dbReference>
<dbReference type="Pfam" id="PF04932">
    <property type="entry name" value="Wzy_C"/>
    <property type="match status" value="1"/>
</dbReference>
<evidence type="ECO:0000256" key="5">
    <source>
        <dbReference type="SAM" id="Phobius"/>
    </source>
</evidence>
<reference evidence="7" key="1">
    <citation type="submission" date="2016-04" db="EMBL/GenBank/DDBJ databases">
        <authorList>
            <person name="Evans L.H."/>
            <person name="Alamgir A."/>
            <person name="Owens N."/>
            <person name="Weber N.D."/>
            <person name="Virtaneva K."/>
            <person name="Barbian K."/>
            <person name="Babar A."/>
            <person name="Rosenke K."/>
        </authorList>
    </citation>
    <scope>NUCLEOTIDE SEQUENCE</scope>
    <source>
        <strain evidence="7">86</strain>
    </source>
</reference>
<evidence type="ECO:0000313" key="7">
    <source>
        <dbReference type="EMBL" id="SBV96549.1"/>
    </source>
</evidence>
<evidence type="ECO:0000256" key="1">
    <source>
        <dbReference type="ARBA" id="ARBA00004141"/>
    </source>
</evidence>
<feature type="transmembrane region" description="Helical" evidence="5">
    <location>
        <begin position="472"/>
        <end position="494"/>
    </location>
</feature>
<evidence type="ECO:0000256" key="3">
    <source>
        <dbReference type="ARBA" id="ARBA00022989"/>
    </source>
</evidence>
<gene>
    <name evidence="7" type="ORF">KL86CLO1_10792</name>
</gene>
<evidence type="ECO:0000256" key="2">
    <source>
        <dbReference type="ARBA" id="ARBA00022692"/>
    </source>
</evidence>
<feature type="transmembrane region" description="Helical" evidence="5">
    <location>
        <begin position="227"/>
        <end position="248"/>
    </location>
</feature>
<name>A0A212JAU4_9FIRM</name>
<feature type="transmembrane region" description="Helical" evidence="5">
    <location>
        <begin position="305"/>
        <end position="322"/>
    </location>
</feature>
<keyword evidence="4 5" id="KW-0472">Membrane</keyword>
<feature type="transmembrane region" description="Helical" evidence="5">
    <location>
        <begin position="199"/>
        <end position="220"/>
    </location>
</feature>
<feature type="transmembrane region" description="Helical" evidence="5">
    <location>
        <begin position="280"/>
        <end position="298"/>
    </location>
</feature>
<feature type="transmembrane region" description="Helical" evidence="5">
    <location>
        <begin position="328"/>
        <end position="360"/>
    </location>
</feature>
<protein>
    <submittedName>
        <fullName evidence="7">O-antigen polymerase</fullName>
    </submittedName>
</protein>
<proteinExistence type="predicted"/>
<dbReference type="InterPro" id="IPR051533">
    <property type="entry name" value="WaaL-like"/>
</dbReference>
<accession>A0A212JAU4</accession>
<dbReference type="PANTHER" id="PTHR37422">
    <property type="entry name" value="TEICHURONIC ACID BIOSYNTHESIS PROTEIN TUAE"/>
    <property type="match status" value="1"/>
</dbReference>
<feature type="transmembrane region" description="Helical" evidence="5">
    <location>
        <begin position="162"/>
        <end position="179"/>
    </location>
</feature>
<evidence type="ECO:0000256" key="4">
    <source>
        <dbReference type="ARBA" id="ARBA00023136"/>
    </source>
</evidence>
<feature type="transmembrane region" description="Helical" evidence="5">
    <location>
        <begin position="500"/>
        <end position="516"/>
    </location>
</feature>
<feature type="transmembrane region" description="Helical" evidence="5">
    <location>
        <begin position="99"/>
        <end position="124"/>
    </location>
</feature>
<feature type="transmembrane region" description="Helical" evidence="5">
    <location>
        <begin position="431"/>
        <end position="451"/>
    </location>
</feature>
<organism evidence="7">
    <name type="scientific">uncultured Eubacteriales bacterium</name>
    <dbReference type="NCBI Taxonomy" id="172733"/>
    <lineage>
        <taxon>Bacteria</taxon>
        <taxon>Bacillati</taxon>
        <taxon>Bacillota</taxon>
        <taxon>Clostridia</taxon>
        <taxon>Eubacteriales</taxon>
        <taxon>environmental samples</taxon>
    </lineage>
</organism>
<evidence type="ECO:0000259" key="6">
    <source>
        <dbReference type="Pfam" id="PF04932"/>
    </source>
</evidence>
<comment type="subcellular location">
    <subcellularLocation>
        <location evidence="1">Membrane</location>
        <topology evidence="1">Multi-pass membrane protein</topology>
    </subcellularLocation>
</comment>
<dbReference type="AlphaFoldDB" id="A0A212JAU4"/>
<dbReference type="GO" id="GO:0016020">
    <property type="term" value="C:membrane"/>
    <property type="evidence" value="ECO:0007669"/>
    <property type="project" value="UniProtKB-SubCell"/>
</dbReference>
<sequence>MSVVRGSVLIEFFLSLWFVLRDGWKESVLGRAFARAGRAVRHGVEGSAMCQWVWRDGKVVSGWPESFSCRIFTAILNIPVAIVQWIYGKGKALFDGSVFFRLGSALGGASFLFVGLSVLLMLIVPHASWNNAYTLLCMYGVFMLFLVGCAQRRRWRLELDTLGPYFTVFAGFVMYGYFASLGTSFENGVRYGLLNSLSWRFFVFYVIAFLLVLFAVSAVHKTADLQLMVAIAVAGLTVAALYGCYQGLVGVPVVASQQDLTLNADMPGRVYAYFDNPNNFAEILVMLMPFLLALLLNAKTWRGKVLAVLAMIPCVGSIGFTYSRSGWIGLAIALVVFLVMLNWRFLPLFIVLGVAAVPFLPESIMNRILTIGNMEDTSTQYRFSIYTNTGYLLRDYGVGGVGLGTDVMRQVFRVYPTMFDGNYPIHTHNNYLQMLGELGVFGAVSYVALVLSQVKRGVKAFYAGTDRAVKNLLAAAVGSFCGILVIGVAEYTWFYPRNMFIWWFLFAVITASVKLLKGHKSTT</sequence>
<keyword evidence="2 5" id="KW-0812">Transmembrane</keyword>
<dbReference type="InterPro" id="IPR007016">
    <property type="entry name" value="O-antigen_ligase-rel_domated"/>
</dbReference>
<feature type="transmembrane region" description="Helical" evidence="5">
    <location>
        <begin position="130"/>
        <end position="150"/>
    </location>
</feature>
<feature type="domain" description="O-antigen ligase-related" evidence="6">
    <location>
        <begin position="310"/>
        <end position="447"/>
    </location>
</feature>